<feature type="transmembrane region" description="Helical" evidence="1">
    <location>
        <begin position="6"/>
        <end position="26"/>
    </location>
</feature>
<sequence>MDSTLILFALTNVVVGVAFILLAGLLPEPWRQRSMAMLVGFGSGLYWEGALGGWEYLPMLAGLALALLGLRWYPAIGLAWLVHTANDIAHHAYGDPLLASIPLSSFGCAVFDPVIAIWFFAGAPDLIGTVRRRRARSMAA</sequence>
<reference evidence="2 3" key="1">
    <citation type="submission" date="2021-08" db="EMBL/GenBank/DDBJ databases">
        <title>Comparative Genomics Analysis of the Genus Qipengyuania Reveals Extensive Genetic Diversity and Metabolic Versatility, Including the Description of Fifteen Novel Species.</title>
        <authorList>
            <person name="Liu Y."/>
        </authorList>
    </citation>
    <scope>NUCLEOTIDE SEQUENCE [LARGE SCALE GENOMIC DNA]</scope>
    <source>
        <strain evidence="2 3">6D47A</strain>
    </source>
</reference>
<accession>A0ABS7J349</accession>
<keyword evidence="1" id="KW-0472">Membrane</keyword>
<keyword evidence="3" id="KW-1185">Reference proteome</keyword>
<evidence type="ECO:0008006" key="4">
    <source>
        <dbReference type="Google" id="ProtNLM"/>
    </source>
</evidence>
<dbReference type="RefSeq" id="WP_221555833.1">
    <property type="nucleotide sequence ID" value="NZ_JAIGNO010000002.1"/>
</dbReference>
<dbReference type="EMBL" id="JAIGNO010000002">
    <property type="protein sequence ID" value="MBX7481697.1"/>
    <property type="molecule type" value="Genomic_DNA"/>
</dbReference>
<gene>
    <name evidence="2" type="ORF">K3174_04085</name>
</gene>
<proteinExistence type="predicted"/>
<evidence type="ECO:0000313" key="3">
    <source>
        <dbReference type="Proteomes" id="UP000755104"/>
    </source>
</evidence>
<evidence type="ECO:0000313" key="2">
    <source>
        <dbReference type="EMBL" id="MBX7481697.1"/>
    </source>
</evidence>
<comment type="caution">
    <text evidence="2">The sequence shown here is derived from an EMBL/GenBank/DDBJ whole genome shotgun (WGS) entry which is preliminary data.</text>
</comment>
<dbReference type="Proteomes" id="UP000755104">
    <property type="component" value="Unassembled WGS sequence"/>
</dbReference>
<dbReference type="Pfam" id="PF19473">
    <property type="entry name" value="DUF6010"/>
    <property type="match status" value="1"/>
</dbReference>
<keyword evidence="1" id="KW-0812">Transmembrane</keyword>
<dbReference type="InterPro" id="IPR046052">
    <property type="entry name" value="DUF6010"/>
</dbReference>
<organism evidence="2 3">
    <name type="scientific">Qipengyuania qiaonensis</name>
    <dbReference type="NCBI Taxonomy" id="2867240"/>
    <lineage>
        <taxon>Bacteria</taxon>
        <taxon>Pseudomonadati</taxon>
        <taxon>Pseudomonadota</taxon>
        <taxon>Alphaproteobacteria</taxon>
        <taxon>Sphingomonadales</taxon>
        <taxon>Erythrobacteraceae</taxon>
        <taxon>Qipengyuania</taxon>
    </lineage>
</organism>
<keyword evidence="1" id="KW-1133">Transmembrane helix</keyword>
<name>A0ABS7J349_9SPHN</name>
<evidence type="ECO:0000256" key="1">
    <source>
        <dbReference type="SAM" id="Phobius"/>
    </source>
</evidence>
<protein>
    <recommendedName>
        <fullName evidence="4">Integral membrane protein</fullName>
    </recommendedName>
</protein>
<feature type="transmembrane region" description="Helical" evidence="1">
    <location>
        <begin position="103"/>
        <end position="127"/>
    </location>
</feature>
<feature type="transmembrane region" description="Helical" evidence="1">
    <location>
        <begin position="60"/>
        <end position="83"/>
    </location>
</feature>